<feature type="domain" description="BTB" evidence="9">
    <location>
        <begin position="31"/>
        <end position="96"/>
    </location>
</feature>
<feature type="domain" description="C2H2-type" evidence="10">
    <location>
        <begin position="408"/>
        <end position="435"/>
    </location>
</feature>
<sequence>MEQNEFCLKWNNYLDLFHRAFLSLLDSEHFTDVTLSCDSQSVKCHRLVLSSCSSYFETLLLGISHPHPIIILKDVKFHDLIALVKFMYTGEVNIPQAQASSLIKVAEMLKVKGLAYPNETVNQIQKPSYLVQPQNRVATTSESNFLAQDPSSNIELPLVDTSNHNLVYGPAKTSSSFHQRDIAACNSVLVKDEFAVGIDKGWSCSQFEDEGEHFHHGNEKFIGNRILERTERMPNASLNFSEVEETFHDFSEDISSLKHEDAAPVNSPDVSKEFNRNLKPSEVELNIRENEKGEDTLTSHSEEVVGVAKLLLFPEREDDPLDNFPGFSGPFKLQPDSQESGATSFDSQGVADKSSSNTNALTEASNSIIGLHRKKCRKVYECNICDKRFPFHSQLERHQRIHTGKKGFKCNVCRKSFSRSSDLNRHERLHTGDKPFKCDICKKCFSQSSNLNSHLRVHTGEKPFQCDVCKKCFTQASGLNLHQRVHTGEKPFKCDVCKKCFSRSSCLNKHQRMHTGEKPF</sequence>
<evidence type="ECO:0000256" key="5">
    <source>
        <dbReference type="ARBA" id="ARBA00022833"/>
    </source>
</evidence>
<feature type="domain" description="C2H2-type" evidence="10">
    <location>
        <begin position="380"/>
        <end position="407"/>
    </location>
</feature>
<dbReference type="EMBL" id="JAVRJZ010000007">
    <property type="protein sequence ID" value="KAK2720127.1"/>
    <property type="molecule type" value="Genomic_DNA"/>
</dbReference>
<keyword evidence="5" id="KW-0862">Zinc</keyword>
<comment type="caution">
    <text evidence="11">The sequence shown here is derived from an EMBL/GenBank/DDBJ whole genome shotgun (WGS) entry which is preliminary data.</text>
</comment>
<dbReference type="FunFam" id="3.30.160.60:FF:000052">
    <property type="entry name" value="zinc finger protein 546 isoform X1"/>
    <property type="match status" value="1"/>
</dbReference>
<dbReference type="Pfam" id="PF00096">
    <property type="entry name" value="zf-C2H2"/>
    <property type="match status" value="5"/>
</dbReference>
<accession>A0AA88IE45</accession>
<evidence type="ECO:0000256" key="4">
    <source>
        <dbReference type="ARBA" id="ARBA00022771"/>
    </source>
</evidence>
<dbReference type="FunFam" id="3.30.160.60:FF:000557">
    <property type="entry name" value="zinc finger and SCAN domain-containing protein 29"/>
    <property type="match status" value="1"/>
</dbReference>
<dbReference type="GO" id="GO:0005634">
    <property type="term" value="C:nucleus"/>
    <property type="evidence" value="ECO:0007669"/>
    <property type="project" value="UniProtKB-SubCell"/>
</dbReference>
<keyword evidence="3" id="KW-0677">Repeat</keyword>
<dbReference type="GO" id="GO:0008270">
    <property type="term" value="F:zinc ion binding"/>
    <property type="evidence" value="ECO:0007669"/>
    <property type="project" value="UniProtKB-KW"/>
</dbReference>
<evidence type="ECO:0000313" key="11">
    <source>
        <dbReference type="EMBL" id="KAK2720127.1"/>
    </source>
</evidence>
<dbReference type="FunFam" id="3.30.160.60:FF:001573">
    <property type="entry name" value="Zinc finger protein 407"/>
    <property type="match status" value="1"/>
</dbReference>
<dbReference type="FunFam" id="3.30.160.60:FF:001158">
    <property type="entry name" value="zinc finger protein 22"/>
    <property type="match status" value="1"/>
</dbReference>
<comment type="subcellular location">
    <subcellularLocation>
        <location evidence="1">Nucleus</location>
    </subcellularLocation>
</comment>
<name>A0AA88IE45_ARTSF</name>
<dbReference type="InterPro" id="IPR011333">
    <property type="entry name" value="SKP1/BTB/POZ_sf"/>
</dbReference>
<feature type="domain" description="C2H2-type" evidence="10">
    <location>
        <begin position="492"/>
        <end position="519"/>
    </location>
</feature>
<dbReference type="SMART" id="SM00355">
    <property type="entry name" value="ZnF_C2H2"/>
    <property type="match status" value="5"/>
</dbReference>
<evidence type="ECO:0000259" key="9">
    <source>
        <dbReference type="PROSITE" id="PS50097"/>
    </source>
</evidence>
<dbReference type="SUPFAM" id="SSF57667">
    <property type="entry name" value="beta-beta-alpha zinc fingers"/>
    <property type="match status" value="3"/>
</dbReference>
<dbReference type="PROSITE" id="PS50157">
    <property type="entry name" value="ZINC_FINGER_C2H2_2"/>
    <property type="match status" value="5"/>
</dbReference>
<dbReference type="Proteomes" id="UP001187531">
    <property type="component" value="Unassembled WGS sequence"/>
</dbReference>
<keyword evidence="12" id="KW-1185">Reference proteome</keyword>
<proteinExistence type="predicted"/>
<evidence type="ECO:0000256" key="7">
    <source>
        <dbReference type="PROSITE-ProRule" id="PRU00042"/>
    </source>
</evidence>
<dbReference type="AlphaFoldDB" id="A0AA88IE45"/>
<organism evidence="11 12">
    <name type="scientific">Artemia franciscana</name>
    <name type="common">Brine shrimp</name>
    <name type="synonym">Artemia sanfranciscana</name>
    <dbReference type="NCBI Taxonomy" id="6661"/>
    <lineage>
        <taxon>Eukaryota</taxon>
        <taxon>Metazoa</taxon>
        <taxon>Ecdysozoa</taxon>
        <taxon>Arthropoda</taxon>
        <taxon>Crustacea</taxon>
        <taxon>Branchiopoda</taxon>
        <taxon>Anostraca</taxon>
        <taxon>Artemiidae</taxon>
        <taxon>Artemia</taxon>
    </lineage>
</organism>
<dbReference type="PROSITE" id="PS50097">
    <property type="entry name" value="BTB"/>
    <property type="match status" value="1"/>
</dbReference>
<feature type="compositionally biased region" description="Polar residues" evidence="8">
    <location>
        <begin position="335"/>
        <end position="359"/>
    </location>
</feature>
<dbReference type="PROSITE" id="PS00028">
    <property type="entry name" value="ZINC_FINGER_C2H2_1"/>
    <property type="match status" value="5"/>
</dbReference>
<dbReference type="Gene3D" id="3.30.710.10">
    <property type="entry name" value="Potassium Channel Kv1.1, Chain A"/>
    <property type="match status" value="1"/>
</dbReference>
<evidence type="ECO:0000256" key="2">
    <source>
        <dbReference type="ARBA" id="ARBA00022723"/>
    </source>
</evidence>
<dbReference type="SMART" id="SM00225">
    <property type="entry name" value="BTB"/>
    <property type="match status" value="1"/>
</dbReference>
<feature type="region of interest" description="Disordered" evidence="8">
    <location>
        <begin position="324"/>
        <end position="359"/>
    </location>
</feature>
<evidence type="ECO:0000256" key="6">
    <source>
        <dbReference type="ARBA" id="ARBA00023242"/>
    </source>
</evidence>
<dbReference type="PANTHER" id="PTHR23235:SF120">
    <property type="entry name" value="KRUPPEL-LIKE FACTOR 15"/>
    <property type="match status" value="1"/>
</dbReference>
<feature type="domain" description="C2H2-type" evidence="10">
    <location>
        <begin position="436"/>
        <end position="463"/>
    </location>
</feature>
<dbReference type="GO" id="GO:0000978">
    <property type="term" value="F:RNA polymerase II cis-regulatory region sequence-specific DNA binding"/>
    <property type="evidence" value="ECO:0007669"/>
    <property type="project" value="TreeGrafter"/>
</dbReference>
<evidence type="ECO:0000256" key="3">
    <source>
        <dbReference type="ARBA" id="ARBA00022737"/>
    </source>
</evidence>
<dbReference type="CDD" id="cd18315">
    <property type="entry name" value="BTB_POZ_BAB-like"/>
    <property type="match status" value="1"/>
</dbReference>
<dbReference type="Gene3D" id="3.30.160.60">
    <property type="entry name" value="Classic Zinc Finger"/>
    <property type="match status" value="5"/>
</dbReference>
<feature type="domain" description="C2H2-type" evidence="10">
    <location>
        <begin position="464"/>
        <end position="491"/>
    </location>
</feature>
<dbReference type="InterPro" id="IPR000210">
    <property type="entry name" value="BTB/POZ_dom"/>
</dbReference>
<keyword evidence="4 7" id="KW-0863">Zinc-finger</keyword>
<keyword evidence="6" id="KW-0539">Nucleus</keyword>
<evidence type="ECO:0000256" key="8">
    <source>
        <dbReference type="SAM" id="MobiDB-lite"/>
    </source>
</evidence>
<evidence type="ECO:0000256" key="1">
    <source>
        <dbReference type="ARBA" id="ARBA00004123"/>
    </source>
</evidence>
<dbReference type="FunFam" id="3.30.160.60:FF:002343">
    <property type="entry name" value="Zinc finger protein 33A"/>
    <property type="match status" value="1"/>
</dbReference>
<evidence type="ECO:0000313" key="12">
    <source>
        <dbReference type="Proteomes" id="UP001187531"/>
    </source>
</evidence>
<dbReference type="PANTHER" id="PTHR23235">
    <property type="entry name" value="KRUEPPEL-LIKE TRANSCRIPTION FACTOR"/>
    <property type="match status" value="1"/>
</dbReference>
<keyword evidence="2" id="KW-0479">Metal-binding</keyword>
<dbReference type="Pfam" id="PF00651">
    <property type="entry name" value="BTB"/>
    <property type="match status" value="1"/>
</dbReference>
<reference evidence="11" key="1">
    <citation type="submission" date="2023-07" db="EMBL/GenBank/DDBJ databases">
        <title>Chromosome-level genome assembly of Artemia franciscana.</title>
        <authorList>
            <person name="Jo E."/>
        </authorList>
    </citation>
    <scope>NUCLEOTIDE SEQUENCE</scope>
    <source>
        <tissue evidence="11">Whole body</tissue>
    </source>
</reference>
<dbReference type="InterPro" id="IPR013087">
    <property type="entry name" value="Znf_C2H2_type"/>
</dbReference>
<protein>
    <submittedName>
        <fullName evidence="11">Uncharacterized protein</fullName>
    </submittedName>
</protein>
<evidence type="ECO:0000259" key="10">
    <source>
        <dbReference type="PROSITE" id="PS50157"/>
    </source>
</evidence>
<dbReference type="GO" id="GO:0000981">
    <property type="term" value="F:DNA-binding transcription factor activity, RNA polymerase II-specific"/>
    <property type="evidence" value="ECO:0007669"/>
    <property type="project" value="TreeGrafter"/>
</dbReference>
<dbReference type="SUPFAM" id="SSF54695">
    <property type="entry name" value="POZ domain"/>
    <property type="match status" value="1"/>
</dbReference>
<gene>
    <name evidence="11" type="ORF">QYM36_004136</name>
</gene>
<dbReference type="InterPro" id="IPR036236">
    <property type="entry name" value="Znf_C2H2_sf"/>
</dbReference>